<evidence type="ECO:0000313" key="3">
    <source>
        <dbReference type="Proteomes" id="UP000741863"/>
    </source>
</evidence>
<protein>
    <recommendedName>
        <fullName evidence="4">DUF1850 domain-containing protein</fullName>
    </recommendedName>
</protein>
<accession>A0ABS2PBS5</accession>
<keyword evidence="3" id="KW-1185">Reference proteome</keyword>
<proteinExistence type="predicted"/>
<reference evidence="2 3" key="1">
    <citation type="submission" date="2021-01" db="EMBL/GenBank/DDBJ databases">
        <title>Genomic Encyclopedia of Type Strains, Phase IV (KMG-IV): sequencing the most valuable type-strain genomes for metagenomic binning, comparative biology and taxonomic classification.</title>
        <authorList>
            <person name="Goeker M."/>
        </authorList>
    </citation>
    <scope>NUCLEOTIDE SEQUENCE [LARGE SCALE GENOMIC DNA]</scope>
    <source>
        <strain evidence="2 3">DSM 25540</strain>
    </source>
</reference>
<keyword evidence="1" id="KW-0732">Signal</keyword>
<name>A0ABS2PBS5_9BACL</name>
<dbReference type="EMBL" id="JAFBEC010000005">
    <property type="protein sequence ID" value="MBM7632869.1"/>
    <property type="molecule type" value="Genomic_DNA"/>
</dbReference>
<dbReference type="Proteomes" id="UP000741863">
    <property type="component" value="Unassembled WGS sequence"/>
</dbReference>
<feature type="signal peptide" evidence="1">
    <location>
        <begin position="1"/>
        <end position="22"/>
    </location>
</feature>
<sequence>MKYLLFFFVLLLSLFITCHTLNQPKAIEIYDENTNEMIVSFPIEPGERFYIEYTHSMYETKQWEMYVVEEDGFLLEHVEFESFDAANYYGNKRDTAKFQDDFQFGNWQITRNQSLDTIRFRVPYLYPLVIGYHDERLTIQHYTHSGTPIVIQF</sequence>
<dbReference type="RefSeq" id="WP_204697324.1">
    <property type="nucleotide sequence ID" value="NZ_JAFBEC010000005.1"/>
</dbReference>
<comment type="caution">
    <text evidence="2">The sequence shown here is derived from an EMBL/GenBank/DDBJ whole genome shotgun (WGS) entry which is preliminary data.</text>
</comment>
<feature type="chain" id="PRO_5046463873" description="DUF1850 domain-containing protein" evidence="1">
    <location>
        <begin position="23"/>
        <end position="153"/>
    </location>
</feature>
<evidence type="ECO:0000256" key="1">
    <source>
        <dbReference type="SAM" id="SignalP"/>
    </source>
</evidence>
<gene>
    <name evidence="2" type="ORF">JOD17_001963</name>
</gene>
<evidence type="ECO:0000313" key="2">
    <source>
        <dbReference type="EMBL" id="MBM7632869.1"/>
    </source>
</evidence>
<evidence type="ECO:0008006" key="4">
    <source>
        <dbReference type="Google" id="ProtNLM"/>
    </source>
</evidence>
<organism evidence="2 3">
    <name type="scientific">Geomicrobium sediminis</name>
    <dbReference type="NCBI Taxonomy" id="1347788"/>
    <lineage>
        <taxon>Bacteria</taxon>
        <taxon>Bacillati</taxon>
        <taxon>Bacillota</taxon>
        <taxon>Bacilli</taxon>
        <taxon>Bacillales</taxon>
        <taxon>Geomicrobium</taxon>
    </lineage>
</organism>